<keyword evidence="1" id="KW-0472">Membrane</keyword>
<evidence type="ECO:0000256" key="1">
    <source>
        <dbReference type="SAM" id="Phobius"/>
    </source>
</evidence>
<keyword evidence="1" id="KW-0812">Transmembrane</keyword>
<reference evidence="3" key="1">
    <citation type="journal article" date="2020" name="Nature">
        <title>Giant virus diversity and host interactions through global metagenomics.</title>
        <authorList>
            <person name="Schulz F."/>
            <person name="Roux S."/>
            <person name="Paez-Espino D."/>
            <person name="Jungbluth S."/>
            <person name="Walsh D.A."/>
            <person name="Denef V.J."/>
            <person name="McMahon K.D."/>
            <person name="Konstantinidis K.T."/>
            <person name="Eloe-Fadrosh E.A."/>
            <person name="Kyrpides N.C."/>
            <person name="Woyke T."/>
        </authorList>
    </citation>
    <scope>NUCLEOTIDE SEQUENCE</scope>
    <source>
        <strain evidence="3">GVMAG-M-3300023174-107</strain>
    </source>
</reference>
<evidence type="ECO:0000259" key="2">
    <source>
        <dbReference type="Pfam" id="PF01755"/>
    </source>
</evidence>
<name>A0A6C0D3Z9_9ZZZZ</name>
<proteinExistence type="predicted"/>
<dbReference type="AlphaFoldDB" id="A0A6C0D3Z9"/>
<keyword evidence="1" id="KW-1133">Transmembrane helix</keyword>
<feature type="transmembrane region" description="Helical" evidence="1">
    <location>
        <begin position="7"/>
        <end position="24"/>
    </location>
</feature>
<dbReference type="EMBL" id="MN739523">
    <property type="protein sequence ID" value="QHT10639.1"/>
    <property type="molecule type" value="Genomic_DNA"/>
</dbReference>
<accession>A0A6C0D3Z9</accession>
<dbReference type="CDD" id="cd06532">
    <property type="entry name" value="Glyco_transf_25"/>
    <property type="match status" value="1"/>
</dbReference>
<protein>
    <recommendedName>
        <fullName evidence="2">Glycosyl transferase family 25 domain-containing protein</fullName>
    </recommendedName>
</protein>
<sequence length="240" mass="27916">MILIHSMFWYIIILLTVIISFVILKSNHIENFDNNFDIYVITLKSKDRLNNIKIQQKKIDIPIKIFDAVNGNDLSLNQFNIGNGLNENETQKKREVGCYLSHYNIYKICKKTGYTIVFEDDFLIDVDNLIDKINQSIEKLNNAKIDFDIMFLGNHHWDKNYGTLIVDNLYKVGNGEGLGGTHGYVINNKNVDKIIKETEYIDKTIDMKIQFLADQKKLNIICTYPYYVKYIDTHSTIAVD</sequence>
<evidence type="ECO:0000313" key="3">
    <source>
        <dbReference type="EMBL" id="QHT10639.1"/>
    </source>
</evidence>
<dbReference type="Pfam" id="PF01755">
    <property type="entry name" value="Glyco_transf_25"/>
    <property type="match status" value="1"/>
</dbReference>
<feature type="domain" description="Glycosyl transferase family 25" evidence="2">
    <location>
        <begin position="37"/>
        <end position="207"/>
    </location>
</feature>
<organism evidence="3">
    <name type="scientific">viral metagenome</name>
    <dbReference type="NCBI Taxonomy" id="1070528"/>
    <lineage>
        <taxon>unclassified sequences</taxon>
        <taxon>metagenomes</taxon>
        <taxon>organismal metagenomes</taxon>
    </lineage>
</organism>
<dbReference type="InterPro" id="IPR002654">
    <property type="entry name" value="Glyco_trans_25"/>
</dbReference>